<keyword evidence="1" id="KW-0812">Transmembrane</keyword>
<dbReference type="AlphaFoldDB" id="A0AAX3X4U5"/>
<reference evidence="2" key="1">
    <citation type="submission" date="2023-05" db="EMBL/GenBank/DDBJ databases">
        <title>Comparative genomics of Bacillaceae isolates and their secondary metabolite potential.</title>
        <authorList>
            <person name="Song L."/>
            <person name="Nielsen L.J."/>
            <person name="Mohite O."/>
            <person name="Xu X."/>
            <person name="Weber T."/>
            <person name="Kovacs A.T."/>
        </authorList>
    </citation>
    <scope>NUCLEOTIDE SEQUENCE</scope>
    <source>
        <strain evidence="2">LY1</strain>
    </source>
</reference>
<gene>
    <name evidence="2" type="ORF">QNH24_11195</name>
</gene>
<dbReference type="InterPro" id="IPR029058">
    <property type="entry name" value="AB_hydrolase_fold"/>
</dbReference>
<evidence type="ECO:0000313" key="2">
    <source>
        <dbReference type="EMBL" id="WHY53770.1"/>
    </source>
</evidence>
<organism evidence="2 3">
    <name type="scientific">Lysinibacillus pakistanensis</name>
    <dbReference type="NCBI Taxonomy" id="759811"/>
    <lineage>
        <taxon>Bacteria</taxon>
        <taxon>Bacillati</taxon>
        <taxon>Bacillota</taxon>
        <taxon>Bacilli</taxon>
        <taxon>Bacillales</taxon>
        <taxon>Bacillaceae</taxon>
        <taxon>Lysinibacillus</taxon>
    </lineage>
</organism>
<proteinExistence type="predicted"/>
<keyword evidence="1" id="KW-0472">Membrane</keyword>
<dbReference type="RefSeq" id="WP_283872224.1">
    <property type="nucleotide sequence ID" value="NZ_CP126101.1"/>
</dbReference>
<protein>
    <submittedName>
        <fullName evidence="2">Alpha/beta hydrolase</fullName>
    </submittedName>
</protein>
<dbReference type="Proteomes" id="UP001178322">
    <property type="component" value="Chromosome"/>
</dbReference>
<dbReference type="SUPFAM" id="SSF53474">
    <property type="entry name" value="alpha/beta-Hydrolases"/>
    <property type="match status" value="1"/>
</dbReference>
<name>A0AAX3X4U5_9BACI</name>
<dbReference type="Gene3D" id="3.40.50.1820">
    <property type="entry name" value="alpha/beta hydrolase"/>
    <property type="match status" value="1"/>
</dbReference>
<dbReference type="GO" id="GO:0016787">
    <property type="term" value="F:hydrolase activity"/>
    <property type="evidence" value="ECO:0007669"/>
    <property type="project" value="UniProtKB-KW"/>
</dbReference>
<keyword evidence="2" id="KW-0378">Hydrolase</keyword>
<accession>A0AAX3X4U5</accession>
<keyword evidence="1" id="KW-1133">Transmembrane helix</keyword>
<feature type="transmembrane region" description="Helical" evidence="1">
    <location>
        <begin position="7"/>
        <end position="28"/>
    </location>
</feature>
<dbReference type="PANTHER" id="PTHR42886">
    <property type="entry name" value="RE40534P-RELATED"/>
    <property type="match status" value="1"/>
</dbReference>
<evidence type="ECO:0000256" key="1">
    <source>
        <dbReference type="SAM" id="Phobius"/>
    </source>
</evidence>
<dbReference type="EMBL" id="CP126101">
    <property type="protein sequence ID" value="WHY53770.1"/>
    <property type="molecule type" value="Genomic_DNA"/>
</dbReference>
<evidence type="ECO:0000313" key="3">
    <source>
        <dbReference type="Proteomes" id="UP001178322"/>
    </source>
</evidence>
<sequence>MKKVKKILFYVGVILLLGIVAICVYHQIQLHREAVILKNKGKMVEVDHHRINVYNEGRGNDTYVFMAGSGIAAPMYEMKGLYSKFSQEHKIAVIERAGYGLSDITDDNRDIDTILEQTRAALLQSGNKPPYVLVPHSISGVEAIYWAQKHPEEIKGIIALDIGLPGQYVKHKMGQMDTWMIKGINLLTKIGLHRLTPSKVYNPQVIRQSFLTEEEKAIYQALSYKQFFNNNMKNELLQVYENSLQSEKLPKPQNTPILFIDAIAEENKYTEQNRKDYRNFAEQINLADVKEVRGTHSIYLYKPDEIYQLAMTFMEEKVDSKERSIK</sequence>
<dbReference type="PANTHER" id="PTHR42886:SF64">
    <property type="entry name" value="HYDROLASE"/>
    <property type="match status" value="1"/>
</dbReference>